<dbReference type="RefSeq" id="WP_136776674.1">
    <property type="nucleotide sequence ID" value="NZ_SUPK01000002.1"/>
</dbReference>
<feature type="domain" description="Copper amine oxidase-like N-terminal" evidence="2">
    <location>
        <begin position="34"/>
        <end position="84"/>
    </location>
</feature>
<organism evidence="3 4">
    <name type="scientific">Cohnella pontilimi</name>
    <dbReference type="NCBI Taxonomy" id="2564100"/>
    <lineage>
        <taxon>Bacteria</taxon>
        <taxon>Bacillati</taxon>
        <taxon>Bacillota</taxon>
        <taxon>Bacilli</taxon>
        <taxon>Bacillales</taxon>
        <taxon>Paenibacillaceae</taxon>
        <taxon>Cohnella</taxon>
    </lineage>
</organism>
<dbReference type="Proteomes" id="UP000309673">
    <property type="component" value="Unassembled WGS sequence"/>
</dbReference>
<dbReference type="AlphaFoldDB" id="A0A4U0FET5"/>
<evidence type="ECO:0000313" key="3">
    <source>
        <dbReference type="EMBL" id="TJY43310.1"/>
    </source>
</evidence>
<keyword evidence="4" id="KW-1185">Reference proteome</keyword>
<keyword evidence="1" id="KW-0732">Signal</keyword>
<dbReference type="OrthoDB" id="2677881at2"/>
<evidence type="ECO:0000256" key="1">
    <source>
        <dbReference type="SAM" id="SignalP"/>
    </source>
</evidence>
<feature type="signal peptide" evidence="1">
    <location>
        <begin position="1"/>
        <end position="23"/>
    </location>
</feature>
<dbReference type="Pfam" id="PF07833">
    <property type="entry name" value="Cu_amine_oxidN1"/>
    <property type="match status" value="1"/>
</dbReference>
<reference evidence="3 4" key="1">
    <citation type="submission" date="2019-04" db="EMBL/GenBank/DDBJ databases">
        <title>Cohnella sp. nov., isolated from soil.</title>
        <authorList>
            <person name="Kim W."/>
        </authorList>
    </citation>
    <scope>NUCLEOTIDE SEQUENCE [LARGE SCALE GENOMIC DNA]</scope>
    <source>
        <strain evidence="3 4">CAU 1483</strain>
    </source>
</reference>
<evidence type="ECO:0000313" key="4">
    <source>
        <dbReference type="Proteomes" id="UP000309673"/>
    </source>
</evidence>
<feature type="chain" id="PRO_5038501229" evidence="1">
    <location>
        <begin position="24"/>
        <end position="191"/>
    </location>
</feature>
<evidence type="ECO:0000259" key="2">
    <source>
        <dbReference type="Pfam" id="PF07833"/>
    </source>
</evidence>
<dbReference type="InterPro" id="IPR012854">
    <property type="entry name" value="Cu_amine_oxidase-like_N"/>
</dbReference>
<gene>
    <name evidence="3" type="ORF">E5161_05285</name>
</gene>
<name>A0A4U0FET5_9BACL</name>
<sequence length="191" mass="21471">MKWKKIATMTLVLTLVCGTAVFAESVSDNVRIVINKKELDDAGLIVDNKAYLAVSKFAGAMQAMLTWDNDTKKVTIYKPNVHMLTMKDSVPFQSVPKDKYKFFVYAQIDSLKTSISAFKITITDPYGEATLIDARDSSDKNFPSDMDIFGIKTKDFTYDFKYAGTYVVRFLMKQDDGSGYQVVSEKVITAK</sequence>
<dbReference type="EMBL" id="SUPK01000002">
    <property type="protein sequence ID" value="TJY43310.1"/>
    <property type="molecule type" value="Genomic_DNA"/>
</dbReference>
<accession>A0A4U0FET5</accession>
<proteinExistence type="predicted"/>
<comment type="caution">
    <text evidence="3">The sequence shown here is derived from an EMBL/GenBank/DDBJ whole genome shotgun (WGS) entry which is preliminary data.</text>
</comment>
<protein>
    <submittedName>
        <fullName evidence="3">Copper amine oxidase</fullName>
    </submittedName>
</protein>